<name>A0ABY5KTI8_9CELL</name>
<feature type="region of interest" description="Disordered" evidence="1">
    <location>
        <begin position="24"/>
        <end position="62"/>
    </location>
</feature>
<dbReference type="EMBL" id="CP101987">
    <property type="protein sequence ID" value="UUI72445.1"/>
    <property type="molecule type" value="Genomic_DNA"/>
</dbReference>
<proteinExistence type="predicted"/>
<reference evidence="3 4" key="1">
    <citation type="submission" date="2022-07" db="EMBL/GenBank/DDBJ databases">
        <title>Novel species in genus cellulomonas.</title>
        <authorList>
            <person name="Ye L."/>
        </authorList>
    </citation>
    <scope>NUCLEOTIDE SEQUENCE [LARGE SCALE GENOMIC DNA]</scope>
    <source>
        <strain evidence="4">zg-B89</strain>
    </source>
</reference>
<feature type="compositionally biased region" description="Low complexity" evidence="1">
    <location>
        <begin position="32"/>
        <end position="49"/>
    </location>
</feature>
<evidence type="ECO:0000256" key="2">
    <source>
        <dbReference type="SAM" id="SignalP"/>
    </source>
</evidence>
<accession>A0ABY5KTI8</accession>
<evidence type="ECO:0000256" key="1">
    <source>
        <dbReference type="SAM" id="MobiDB-lite"/>
    </source>
</evidence>
<evidence type="ECO:0000313" key="4">
    <source>
        <dbReference type="Proteomes" id="UP001316384"/>
    </source>
</evidence>
<keyword evidence="4" id="KW-1185">Reference proteome</keyword>
<dbReference type="RefSeq" id="WP_227578006.1">
    <property type="nucleotide sequence ID" value="NZ_CP101987.1"/>
</dbReference>
<sequence>MRTSHVTTLTTVALMALLVGCAGSTEPGGSDETSPSAAPSTTEAPAVPSVAETSFPGAPGDVTGEEVAVVADTDPRQVQVVTYGSSTCPVLPTAITWDDSTEVLSITLSGPELYDRPCTMDFVPTTSVVALPEDAPDAAGLTVEVAGRSLVVG</sequence>
<organism evidence="3 4">
    <name type="scientific">Cellulomonas xiejunii</name>
    <dbReference type="NCBI Taxonomy" id="2968083"/>
    <lineage>
        <taxon>Bacteria</taxon>
        <taxon>Bacillati</taxon>
        <taxon>Actinomycetota</taxon>
        <taxon>Actinomycetes</taxon>
        <taxon>Micrococcales</taxon>
        <taxon>Cellulomonadaceae</taxon>
        <taxon>Cellulomonas</taxon>
    </lineage>
</organism>
<evidence type="ECO:0000313" key="3">
    <source>
        <dbReference type="EMBL" id="UUI72445.1"/>
    </source>
</evidence>
<feature type="chain" id="PRO_5046368466" evidence="2">
    <location>
        <begin position="25"/>
        <end position="153"/>
    </location>
</feature>
<feature type="signal peptide" evidence="2">
    <location>
        <begin position="1"/>
        <end position="24"/>
    </location>
</feature>
<protein>
    <submittedName>
        <fullName evidence="3">Uncharacterized protein</fullName>
    </submittedName>
</protein>
<dbReference type="Proteomes" id="UP001316384">
    <property type="component" value="Chromosome"/>
</dbReference>
<keyword evidence="2" id="KW-0732">Signal</keyword>
<gene>
    <name evidence="3" type="ORF">NP048_02960</name>
</gene>
<dbReference type="PROSITE" id="PS51257">
    <property type="entry name" value="PROKAR_LIPOPROTEIN"/>
    <property type="match status" value="1"/>
</dbReference>